<keyword evidence="1" id="KW-0812">Transmembrane</keyword>
<evidence type="ECO:0000313" key="2">
    <source>
        <dbReference type="EMBL" id="GHG02563.1"/>
    </source>
</evidence>
<gene>
    <name evidence="2" type="ORF">GCM10017667_37950</name>
</gene>
<feature type="transmembrane region" description="Helical" evidence="1">
    <location>
        <begin position="60"/>
        <end position="80"/>
    </location>
</feature>
<name>A0A919BPJ8_STRFL</name>
<feature type="transmembrane region" description="Helical" evidence="1">
    <location>
        <begin position="36"/>
        <end position="53"/>
    </location>
</feature>
<evidence type="ECO:0000256" key="1">
    <source>
        <dbReference type="SAM" id="Phobius"/>
    </source>
</evidence>
<keyword evidence="1" id="KW-1133">Transmembrane helix</keyword>
<dbReference type="RefSeq" id="WP_190042098.1">
    <property type="nucleotide sequence ID" value="NZ_BNBE01000001.1"/>
</dbReference>
<keyword evidence="1" id="KW-0472">Membrane</keyword>
<sequence length="127" mass="12922">MKIFGREPVYLLALVSISLKLSAAYGLDVTDAQQGAIMAVLSLAVALATAVVLRTGAAAAAIVNLAQGFLALFLAFGLTMPAETQALWMAAVEGAVALFLRREVTAPVPALAIEQTSPVKAAGPSGV</sequence>
<dbReference type="AlphaFoldDB" id="A0A919BPJ8"/>
<proteinExistence type="predicted"/>
<keyword evidence="3" id="KW-1185">Reference proteome</keyword>
<comment type="caution">
    <text evidence="2">The sequence shown here is derived from an EMBL/GenBank/DDBJ whole genome shotgun (WGS) entry which is preliminary data.</text>
</comment>
<protein>
    <submittedName>
        <fullName evidence="2">Uncharacterized protein</fullName>
    </submittedName>
</protein>
<organism evidence="2 3">
    <name type="scientific">Streptomyces filamentosus</name>
    <name type="common">Streptomyces roseosporus</name>
    <dbReference type="NCBI Taxonomy" id="67294"/>
    <lineage>
        <taxon>Bacteria</taxon>
        <taxon>Bacillati</taxon>
        <taxon>Actinomycetota</taxon>
        <taxon>Actinomycetes</taxon>
        <taxon>Kitasatosporales</taxon>
        <taxon>Streptomycetaceae</taxon>
        <taxon>Streptomyces</taxon>
    </lineage>
</organism>
<dbReference type="Proteomes" id="UP000632849">
    <property type="component" value="Unassembled WGS sequence"/>
</dbReference>
<evidence type="ECO:0000313" key="3">
    <source>
        <dbReference type="Proteomes" id="UP000632849"/>
    </source>
</evidence>
<accession>A0A919BPJ8</accession>
<reference evidence="2" key="2">
    <citation type="submission" date="2020-09" db="EMBL/GenBank/DDBJ databases">
        <authorList>
            <person name="Sun Q."/>
            <person name="Ohkuma M."/>
        </authorList>
    </citation>
    <scope>NUCLEOTIDE SEQUENCE</scope>
    <source>
        <strain evidence="2">JCM 4122</strain>
    </source>
</reference>
<dbReference type="EMBL" id="BNBE01000001">
    <property type="protein sequence ID" value="GHG02563.1"/>
    <property type="molecule type" value="Genomic_DNA"/>
</dbReference>
<reference evidence="2" key="1">
    <citation type="journal article" date="2014" name="Int. J. Syst. Evol. Microbiol.">
        <title>Complete genome sequence of Corynebacterium casei LMG S-19264T (=DSM 44701T), isolated from a smear-ripened cheese.</title>
        <authorList>
            <consortium name="US DOE Joint Genome Institute (JGI-PGF)"/>
            <person name="Walter F."/>
            <person name="Albersmeier A."/>
            <person name="Kalinowski J."/>
            <person name="Ruckert C."/>
        </authorList>
    </citation>
    <scope>NUCLEOTIDE SEQUENCE</scope>
    <source>
        <strain evidence="2">JCM 4122</strain>
    </source>
</reference>